<dbReference type="Proteomes" id="UP000192634">
    <property type="component" value="Unassembled WGS sequence"/>
</dbReference>
<sequence length="110" mass="11184">MVTAELALTLPAVVLVLVICLSALSWGVDRVRCVDAARVAVRELARGEAPARALELAARTAPEGARIDVARSGGDVTVTVTSPTPAGVSFVAPESSCSSTARVESVDVGP</sequence>
<organism evidence="1 2">
    <name type="scientific">Janibacter indicus</name>
    <dbReference type="NCBI Taxonomy" id="857417"/>
    <lineage>
        <taxon>Bacteria</taxon>
        <taxon>Bacillati</taxon>
        <taxon>Actinomycetota</taxon>
        <taxon>Actinomycetes</taxon>
        <taxon>Micrococcales</taxon>
        <taxon>Intrasporangiaceae</taxon>
        <taxon>Janibacter</taxon>
    </lineage>
</organism>
<gene>
    <name evidence="1" type="ORF">SAMN06296429_112133</name>
</gene>
<evidence type="ECO:0000313" key="1">
    <source>
        <dbReference type="EMBL" id="SMC88782.1"/>
    </source>
</evidence>
<evidence type="ECO:0000313" key="2">
    <source>
        <dbReference type="Proteomes" id="UP000192634"/>
    </source>
</evidence>
<proteinExistence type="predicted"/>
<protein>
    <recommendedName>
        <fullName evidence="3">Pilus assembly protein TadE</fullName>
    </recommendedName>
</protein>
<dbReference type="EMBL" id="FWXN01000012">
    <property type="protein sequence ID" value="SMC88782.1"/>
    <property type="molecule type" value="Genomic_DNA"/>
</dbReference>
<dbReference type="AlphaFoldDB" id="A0A1W2CVA0"/>
<dbReference type="InterPro" id="IPR049790">
    <property type="entry name" value="Rv3655c/TadE"/>
</dbReference>
<dbReference type="NCBIfam" id="NF041390">
    <property type="entry name" value="TadE_Rv3655c"/>
    <property type="match status" value="1"/>
</dbReference>
<accession>A0A1W2CVA0</accession>
<evidence type="ECO:0008006" key="3">
    <source>
        <dbReference type="Google" id="ProtNLM"/>
    </source>
</evidence>
<dbReference type="RefSeq" id="WP_084452600.1">
    <property type="nucleotide sequence ID" value="NZ_CBDRLL010000013.1"/>
</dbReference>
<reference evidence="1 2" key="1">
    <citation type="submission" date="2017-04" db="EMBL/GenBank/DDBJ databases">
        <authorList>
            <person name="Afonso C.L."/>
            <person name="Miller P.J."/>
            <person name="Scott M.A."/>
            <person name="Spackman E."/>
            <person name="Goraichik I."/>
            <person name="Dimitrov K.M."/>
            <person name="Suarez D.L."/>
            <person name="Swayne D.E."/>
        </authorList>
    </citation>
    <scope>NUCLEOTIDE SEQUENCE [LARGE SCALE GENOMIC DNA]</scope>
    <source>
        <strain evidence="1 2">CGMCC 1.12511</strain>
    </source>
</reference>
<name>A0A1W2CVA0_9MICO</name>